<dbReference type="PIRSF" id="PIRSF000423">
    <property type="entry name" value="ArgA"/>
    <property type="match status" value="1"/>
</dbReference>
<dbReference type="GO" id="GO:0006526">
    <property type="term" value="P:L-arginine biosynthetic process"/>
    <property type="evidence" value="ECO:0007669"/>
    <property type="project" value="InterPro"/>
</dbReference>
<keyword evidence="1" id="KW-0808">Transferase</keyword>
<name>A0AAW2SWA1_9LAMI</name>
<keyword evidence="2" id="KW-0012">Acyltransferase</keyword>
<protein>
    <submittedName>
        <fullName evidence="3">Amino-acid acetyltransferase NAGS1, chloroplastic</fullName>
    </submittedName>
</protein>
<sequence length="453" mass="49504">MAFVCMAKTLQLSPCLITRGGGGVGTESTDHSVGRVGDQVVLWRNKKRDSLSVVVRCSADVNGAGGGAVTGGSLEEVMRAAQPYHLLHRGSTLVVVLSSEIVESPHLPSTLEDISLLHGLGIKFVLVPGTHVQIDRLLSEKGSEPKYVGNYRITDSESLNAAMNAAGKIRIMIEAKLSPQPALSGTRRHGDTLRWYDAVRVASEKKRVVEGIDYGSTGEVKKIDVTRIRERLDQDSIVLLSNLGYSSSGEVLNCKETHLQIDGPILDECGRLIRYLTLQDVDMLIRSRRAKQRLLLKLQSSKMGCFDNGTDLWSSEQGFNIGGQERLSRLNGYLSELAAAAFVCRGGVERVHILDGTIGGVLLKGIVSKRWSSNLYEGMRTARLPDLYGIKQLLFPLEESVASSIGFFHSCGRNKVKIIAFLVQHFSHFFEDKCGEVAAVAVVSRVAWARTGR</sequence>
<dbReference type="GO" id="GO:0005737">
    <property type="term" value="C:cytoplasm"/>
    <property type="evidence" value="ECO:0007669"/>
    <property type="project" value="InterPro"/>
</dbReference>
<dbReference type="PANTHER" id="PTHR30602:SF12">
    <property type="entry name" value="AMINO-ACID ACETYLTRANSFERASE NAGS1, CHLOROPLASTIC-RELATED"/>
    <property type="match status" value="1"/>
</dbReference>
<evidence type="ECO:0000256" key="2">
    <source>
        <dbReference type="ARBA" id="ARBA00023315"/>
    </source>
</evidence>
<proteinExistence type="predicted"/>
<reference evidence="3" key="2">
    <citation type="journal article" date="2024" name="Plant">
        <title>Genomic evolution and insights into agronomic trait innovations of Sesamum species.</title>
        <authorList>
            <person name="Miao H."/>
            <person name="Wang L."/>
            <person name="Qu L."/>
            <person name="Liu H."/>
            <person name="Sun Y."/>
            <person name="Le M."/>
            <person name="Wang Q."/>
            <person name="Wei S."/>
            <person name="Zheng Y."/>
            <person name="Lin W."/>
            <person name="Duan Y."/>
            <person name="Cao H."/>
            <person name="Xiong S."/>
            <person name="Wang X."/>
            <person name="Wei L."/>
            <person name="Li C."/>
            <person name="Ma Q."/>
            <person name="Ju M."/>
            <person name="Zhao R."/>
            <person name="Li G."/>
            <person name="Mu C."/>
            <person name="Tian Q."/>
            <person name="Mei H."/>
            <person name="Zhang T."/>
            <person name="Gao T."/>
            <person name="Zhang H."/>
        </authorList>
    </citation>
    <scope>NUCLEOTIDE SEQUENCE</scope>
    <source>
        <strain evidence="3">KEN8</strain>
    </source>
</reference>
<gene>
    <name evidence="3" type="ORF">Scaly_0032000</name>
</gene>
<dbReference type="PANTHER" id="PTHR30602">
    <property type="entry name" value="AMINO-ACID ACETYLTRANSFERASE"/>
    <property type="match status" value="1"/>
</dbReference>
<dbReference type="EMBL" id="JACGWM010000001">
    <property type="protein sequence ID" value="KAL0395836.1"/>
    <property type="molecule type" value="Genomic_DNA"/>
</dbReference>
<reference evidence="3" key="1">
    <citation type="submission" date="2020-06" db="EMBL/GenBank/DDBJ databases">
        <authorList>
            <person name="Li T."/>
            <person name="Hu X."/>
            <person name="Zhang T."/>
            <person name="Song X."/>
            <person name="Zhang H."/>
            <person name="Dai N."/>
            <person name="Sheng W."/>
            <person name="Hou X."/>
            <person name="Wei L."/>
        </authorList>
    </citation>
    <scope>NUCLEOTIDE SEQUENCE</scope>
    <source>
        <strain evidence="3">KEN8</strain>
        <tissue evidence="3">Leaf</tissue>
    </source>
</reference>
<dbReference type="InterPro" id="IPR036393">
    <property type="entry name" value="AceGlu_kinase-like_sf"/>
</dbReference>
<dbReference type="AlphaFoldDB" id="A0AAW2SWA1"/>
<dbReference type="SUPFAM" id="SSF53633">
    <property type="entry name" value="Carbamate kinase-like"/>
    <property type="match status" value="1"/>
</dbReference>
<evidence type="ECO:0000313" key="3">
    <source>
        <dbReference type="EMBL" id="KAL0395836.1"/>
    </source>
</evidence>
<dbReference type="GO" id="GO:0004042">
    <property type="term" value="F:L-glutamate N-acetyltransferase activity"/>
    <property type="evidence" value="ECO:0007669"/>
    <property type="project" value="InterPro"/>
</dbReference>
<comment type="caution">
    <text evidence="3">The sequence shown here is derived from an EMBL/GenBank/DDBJ whole genome shotgun (WGS) entry which is preliminary data.</text>
</comment>
<evidence type="ECO:0000256" key="1">
    <source>
        <dbReference type="ARBA" id="ARBA00022679"/>
    </source>
</evidence>
<accession>A0AAW2SWA1</accession>
<dbReference type="Gene3D" id="3.40.1160.10">
    <property type="entry name" value="Acetylglutamate kinase-like"/>
    <property type="match status" value="2"/>
</dbReference>
<dbReference type="InterPro" id="IPR010167">
    <property type="entry name" value="NH2A_AcTrfase"/>
</dbReference>
<organism evidence="3">
    <name type="scientific">Sesamum calycinum</name>
    <dbReference type="NCBI Taxonomy" id="2727403"/>
    <lineage>
        <taxon>Eukaryota</taxon>
        <taxon>Viridiplantae</taxon>
        <taxon>Streptophyta</taxon>
        <taxon>Embryophyta</taxon>
        <taxon>Tracheophyta</taxon>
        <taxon>Spermatophyta</taxon>
        <taxon>Magnoliopsida</taxon>
        <taxon>eudicotyledons</taxon>
        <taxon>Gunneridae</taxon>
        <taxon>Pentapetalae</taxon>
        <taxon>asterids</taxon>
        <taxon>lamiids</taxon>
        <taxon>Lamiales</taxon>
        <taxon>Pedaliaceae</taxon>
        <taxon>Sesamum</taxon>
    </lineage>
</organism>